<dbReference type="STRING" id="1354303.M917_2315"/>
<dbReference type="PATRIC" id="fig|1354303.4.peg.2281"/>
<accession>U4T8B6</accession>
<sequence length="135" mass="15170">MILIGIDTGVKTGIAVSIEGILHRVECMTITKAMQLIIDNYPASNTKIYIEDARLWIGFSGKNKQTESRRQGAGSVKRDAKIWQDWCKENGYQAVFIKPMGKGLKKTAEEFKRITKWAGRTNGHARDAGLIVFRL</sequence>
<gene>
    <name evidence="1" type="ORF">M917_2315</name>
</gene>
<dbReference type="AlphaFoldDB" id="U4T8B6"/>
<dbReference type="eggNOG" id="ENOG50338YB">
    <property type="taxonomic scope" value="Bacteria"/>
</dbReference>
<dbReference type="EMBL" id="AUSW01000034">
    <property type="protein sequence ID" value="ERL54969.1"/>
    <property type="molecule type" value="Genomic_DNA"/>
</dbReference>
<organism evidence="1 2">
    <name type="scientific">Psychrobacter aquaticus CMS 56</name>
    <dbReference type="NCBI Taxonomy" id="1354303"/>
    <lineage>
        <taxon>Bacteria</taxon>
        <taxon>Pseudomonadati</taxon>
        <taxon>Pseudomonadota</taxon>
        <taxon>Gammaproteobacteria</taxon>
        <taxon>Moraxellales</taxon>
        <taxon>Moraxellaceae</taxon>
        <taxon>Psychrobacter</taxon>
    </lineage>
</organism>
<name>U4T8B6_9GAMM</name>
<evidence type="ECO:0000313" key="2">
    <source>
        <dbReference type="Proteomes" id="UP000016761"/>
    </source>
</evidence>
<reference evidence="1 2" key="1">
    <citation type="journal article" date="2013" name="Genome Announc.">
        <title>Draft Genome Sequence of Psychrobacter aquaticus Strain CMS 56T, Isolated from a Cyanobacterial Mat Sample Collected from Water Bodies in the McMurdo Dry Valley Region of Antarctica.</title>
        <authorList>
            <person name="Reddy G.S."/>
            <person name="Ara S."/>
            <person name="Singh A."/>
            <person name="Kumar Pinnaka A."/>
            <person name="Shivaji S."/>
        </authorList>
    </citation>
    <scope>NUCLEOTIDE SEQUENCE [LARGE SCALE GENOMIC DNA]</scope>
    <source>
        <strain evidence="1 2">CMS 56</strain>
    </source>
</reference>
<evidence type="ECO:0000313" key="1">
    <source>
        <dbReference type="EMBL" id="ERL54969.1"/>
    </source>
</evidence>
<dbReference type="OrthoDB" id="962841at2"/>
<dbReference type="RefSeq" id="WP_021814938.1">
    <property type="nucleotide sequence ID" value="NZ_AUSW01000034.1"/>
</dbReference>
<dbReference type="Proteomes" id="UP000016761">
    <property type="component" value="Unassembled WGS sequence"/>
</dbReference>
<comment type="caution">
    <text evidence="1">The sequence shown here is derived from an EMBL/GenBank/DDBJ whole genome shotgun (WGS) entry which is preliminary data.</text>
</comment>
<protein>
    <submittedName>
        <fullName evidence="1">Uncharacterized protein</fullName>
    </submittedName>
</protein>
<keyword evidence="2" id="KW-1185">Reference proteome</keyword>
<proteinExistence type="predicted"/>